<feature type="non-terminal residue" evidence="6">
    <location>
        <position position="1092"/>
    </location>
</feature>
<keyword evidence="4" id="KW-0597">Phosphoprotein</keyword>
<comment type="caution">
    <text evidence="6">The sequence shown here is derived from an EMBL/GenBank/DDBJ whole genome shotgun (WGS) entry which is preliminary data.</text>
</comment>
<feature type="domain" description="Carrier" evidence="5">
    <location>
        <begin position="206"/>
        <end position="280"/>
    </location>
</feature>
<dbReference type="PANTHER" id="PTHR45527:SF1">
    <property type="entry name" value="FATTY ACID SYNTHASE"/>
    <property type="match status" value="1"/>
</dbReference>
<dbReference type="Gene3D" id="3.30.559.10">
    <property type="entry name" value="Chloramphenicol acetyltransferase-like domain"/>
    <property type="match status" value="1"/>
</dbReference>
<dbReference type="CDD" id="cd05930">
    <property type="entry name" value="A_NRPS"/>
    <property type="match status" value="1"/>
</dbReference>
<dbReference type="FunFam" id="2.30.38.10:FF:000001">
    <property type="entry name" value="Non-ribosomal peptide synthetase PvdI"/>
    <property type="match status" value="1"/>
</dbReference>
<dbReference type="InterPro" id="IPR006162">
    <property type="entry name" value="Ppantetheine_attach_site"/>
</dbReference>
<organism evidence="6 7">
    <name type="scientific">Pectobacterium brasiliense</name>
    <dbReference type="NCBI Taxonomy" id="180957"/>
    <lineage>
        <taxon>Bacteria</taxon>
        <taxon>Pseudomonadati</taxon>
        <taxon>Pseudomonadota</taxon>
        <taxon>Gammaproteobacteria</taxon>
        <taxon>Enterobacterales</taxon>
        <taxon>Pectobacteriaceae</taxon>
        <taxon>Pectobacterium</taxon>
    </lineage>
</organism>
<dbReference type="InterPro" id="IPR036736">
    <property type="entry name" value="ACP-like_sf"/>
</dbReference>
<dbReference type="InterPro" id="IPR025110">
    <property type="entry name" value="AMP-bd_C"/>
</dbReference>
<evidence type="ECO:0000313" key="7">
    <source>
        <dbReference type="Proteomes" id="UP000029435"/>
    </source>
</evidence>
<evidence type="ECO:0000256" key="1">
    <source>
        <dbReference type="ARBA" id="ARBA00001957"/>
    </source>
</evidence>
<dbReference type="InterPro" id="IPR042099">
    <property type="entry name" value="ANL_N_sf"/>
</dbReference>
<dbReference type="FunFam" id="1.10.1200.10:FF:000005">
    <property type="entry name" value="Nonribosomal peptide synthetase 1"/>
    <property type="match status" value="1"/>
</dbReference>
<dbReference type="GO" id="GO:0005829">
    <property type="term" value="C:cytosol"/>
    <property type="evidence" value="ECO:0007669"/>
    <property type="project" value="TreeGrafter"/>
</dbReference>
<gene>
    <name evidence="6" type="ORF">KU74_22290</name>
</gene>
<evidence type="ECO:0000256" key="2">
    <source>
        <dbReference type="ARBA" id="ARBA00006432"/>
    </source>
</evidence>
<reference evidence="6 7" key="1">
    <citation type="submission" date="2014-08" db="EMBL/GenBank/DDBJ databases">
        <title>Genome sequences of NCPPB Pectobacterium isolates.</title>
        <authorList>
            <person name="Glover R.H."/>
            <person name="Sapp M."/>
            <person name="Elphinstone J."/>
        </authorList>
    </citation>
    <scope>NUCLEOTIDE SEQUENCE [LARGE SCALE GENOMIC DNA]</scope>
    <source>
        <strain evidence="6 7">LMG 21372</strain>
    </source>
</reference>
<keyword evidence="3" id="KW-0596">Phosphopantetheine</keyword>
<dbReference type="Pfam" id="PF13193">
    <property type="entry name" value="AMP-binding_C"/>
    <property type="match status" value="1"/>
</dbReference>
<dbReference type="InterPro" id="IPR020806">
    <property type="entry name" value="PKS_PP-bd"/>
</dbReference>
<comment type="similarity">
    <text evidence="2">Belongs to the ATP-dependent AMP-binding enzyme family.</text>
</comment>
<dbReference type="Pfam" id="PF00668">
    <property type="entry name" value="Condensation"/>
    <property type="match status" value="1"/>
</dbReference>
<dbReference type="GO" id="GO:0043041">
    <property type="term" value="P:amino acid activation for nonribosomal peptide biosynthetic process"/>
    <property type="evidence" value="ECO:0007669"/>
    <property type="project" value="TreeGrafter"/>
</dbReference>
<comment type="cofactor">
    <cofactor evidence="1">
        <name>pantetheine 4'-phosphate</name>
        <dbReference type="ChEBI" id="CHEBI:47942"/>
    </cofactor>
</comment>
<dbReference type="InterPro" id="IPR000873">
    <property type="entry name" value="AMP-dep_synth/lig_dom"/>
</dbReference>
<dbReference type="EMBL" id="JQOD01000027">
    <property type="protein sequence ID" value="KGA28852.1"/>
    <property type="molecule type" value="Genomic_DNA"/>
</dbReference>
<feature type="non-terminal residue" evidence="6">
    <location>
        <position position="1"/>
    </location>
</feature>
<dbReference type="OrthoDB" id="6426137at2"/>
<dbReference type="Gene3D" id="1.10.1200.10">
    <property type="entry name" value="ACP-like"/>
    <property type="match status" value="1"/>
</dbReference>
<dbReference type="InterPro" id="IPR045851">
    <property type="entry name" value="AMP-bd_C_sf"/>
</dbReference>
<dbReference type="PROSITE" id="PS00455">
    <property type="entry name" value="AMP_BINDING"/>
    <property type="match status" value="1"/>
</dbReference>
<dbReference type="CDD" id="cd19531">
    <property type="entry name" value="LCL_NRPS-like"/>
    <property type="match status" value="1"/>
</dbReference>
<dbReference type="PROSITE" id="PS50075">
    <property type="entry name" value="CARRIER"/>
    <property type="match status" value="1"/>
</dbReference>
<evidence type="ECO:0000256" key="4">
    <source>
        <dbReference type="ARBA" id="ARBA00022553"/>
    </source>
</evidence>
<dbReference type="Gene3D" id="3.30.300.30">
    <property type="match status" value="1"/>
</dbReference>
<dbReference type="SMART" id="SM00823">
    <property type="entry name" value="PKS_PP"/>
    <property type="match status" value="1"/>
</dbReference>
<dbReference type="SUPFAM" id="SSF52777">
    <property type="entry name" value="CoA-dependent acyltransferases"/>
    <property type="match status" value="2"/>
</dbReference>
<sequence length="1092" mass="119555">CVVDHTQPLPTIGKPLANTRVYILDAQGQPVPIGVTGELHIGGAGVARGYLHRPDLTADRFIADPFSADPAARLYKTGDLARWQPDGSIDYLGRNDFQIKVRGFRIEAGEIESRLLRCPGVQEAVVIAREDSPGDTRLVAYLCATPPATLTPASLRQQLAASLADYMIPSAFVMLDTLPLTPNGKLDRQALPAPDQAAFATRDYEAPQGDIESTLAALWQDLLGLDRVGRHDRFFALGGHSLLAVQLLNRLDKAGISVPLATLFAHPTLCDLAAAISGLTHAAQSTLPVVDRTQPLPLSFAQQRLWFLAQLDPAASQAYHLPAALRLSGRLDRLALTAALDGLMARHESLRTRFTSLDGQPAQQISPDTLGFSLACHDLRELDASARALRVSEMAEQEARAPFDLTQGPLIRGQLLQLDDDTHVLLLTQHHIISDGWSIGILARELAALYQAALDGSEANLPPLPVQYADYAVWQRQWLQGETLDNLRDYWRHQLESAPALLTLPTDRPRPAVQRYAGDQVPFHLDTGQLHRLHTLSQQQGTTLFMTLLAAWSVVLSRLSGQDDIVIGTPVANRPRQELEGMVGFFVNTLALRTEPGRCHSVAELLDQVRERALDAYAHQALPFEQVVEVLQPVRNLSYSPLFQVMLSLNNTPTQALTLPDLELSVVERPLNRTHFDLSLSLIETENGLDGGLIYATDLFERDTIIRVVGYVENILMAMADDVMQPLNSLPMLPEAERQQVLVDFNATEADFPRETLIQQQFEAQAEQAPEAIAVLFEDQHLTYRELNRRANQLAHHLLSLGVKPDDRVALCVERSPEMMVGLLGILKAGAAYVPMDPAYPAERLAYMLDDAAPVALLTQSARVASLSSTLPTVLLDTPDSTDYPDSNPVVQGLNATHLAYVIYTSGSTGKPKGVMVAHRNVLHLATGLKTLLALEHPSRIALNASIVFDASVKNWIQLLSGHTLVLVPDAIRADAHQLWRYFNRHAVNLFDCTPVQLQWLLDAGLGTDPAYQPAQVLIGGEAISPEVWSRLLALSDTRFINVYGPTECTVDATACVVDHTQPLPTIGKPLANTRVYILDAQGQPVPIGVTG</sequence>
<evidence type="ECO:0000259" key="5">
    <source>
        <dbReference type="PROSITE" id="PS50075"/>
    </source>
</evidence>
<dbReference type="InterPro" id="IPR001242">
    <property type="entry name" value="Condensation_dom"/>
</dbReference>
<dbReference type="SUPFAM" id="SSF47336">
    <property type="entry name" value="ACP-like"/>
    <property type="match status" value="1"/>
</dbReference>
<dbReference type="FunFam" id="3.30.559.30:FF:000001">
    <property type="entry name" value="Non-ribosomal peptide synthetase"/>
    <property type="match status" value="1"/>
</dbReference>
<dbReference type="FunFam" id="3.30.300.30:FF:000010">
    <property type="entry name" value="Enterobactin synthetase component F"/>
    <property type="match status" value="1"/>
</dbReference>
<dbReference type="FunFam" id="3.30.559.10:FF:000012">
    <property type="entry name" value="Non-ribosomal peptide synthetase"/>
    <property type="match status" value="1"/>
</dbReference>
<dbReference type="Gene3D" id="3.30.559.30">
    <property type="entry name" value="Nonribosomal peptide synthetase, condensation domain"/>
    <property type="match status" value="1"/>
</dbReference>
<dbReference type="GO" id="GO:0031177">
    <property type="term" value="F:phosphopantetheine binding"/>
    <property type="evidence" value="ECO:0007669"/>
    <property type="project" value="InterPro"/>
</dbReference>
<evidence type="ECO:0000313" key="6">
    <source>
        <dbReference type="EMBL" id="KGA28852.1"/>
    </source>
</evidence>
<dbReference type="FunFam" id="3.40.50.980:FF:000001">
    <property type="entry name" value="Non-ribosomal peptide synthetase"/>
    <property type="match status" value="1"/>
</dbReference>
<dbReference type="Proteomes" id="UP000029435">
    <property type="component" value="Unassembled WGS sequence"/>
</dbReference>
<dbReference type="GO" id="GO:0044550">
    <property type="term" value="P:secondary metabolite biosynthetic process"/>
    <property type="evidence" value="ECO:0007669"/>
    <property type="project" value="TreeGrafter"/>
</dbReference>
<dbReference type="GO" id="GO:0003824">
    <property type="term" value="F:catalytic activity"/>
    <property type="evidence" value="ECO:0007669"/>
    <property type="project" value="InterPro"/>
</dbReference>
<dbReference type="PANTHER" id="PTHR45527">
    <property type="entry name" value="NONRIBOSOMAL PEPTIDE SYNTHETASE"/>
    <property type="match status" value="1"/>
</dbReference>
<proteinExistence type="inferred from homology"/>
<dbReference type="Gene3D" id="3.40.50.12780">
    <property type="entry name" value="N-terminal domain of ligase-like"/>
    <property type="match status" value="2"/>
</dbReference>
<accession>A0A0M2EWS9</accession>
<dbReference type="SUPFAM" id="SSF56801">
    <property type="entry name" value="Acetyl-CoA synthetase-like"/>
    <property type="match status" value="2"/>
</dbReference>
<dbReference type="Pfam" id="PF00501">
    <property type="entry name" value="AMP-binding"/>
    <property type="match status" value="2"/>
</dbReference>
<protein>
    <submittedName>
        <fullName evidence="6">Peptide synthetase</fullName>
    </submittedName>
</protein>
<dbReference type="InterPro" id="IPR020845">
    <property type="entry name" value="AMP-binding_CS"/>
</dbReference>
<dbReference type="Pfam" id="PF00550">
    <property type="entry name" value="PP-binding"/>
    <property type="match status" value="1"/>
</dbReference>
<dbReference type="AlphaFoldDB" id="A0A0M2EWS9"/>
<evidence type="ECO:0000256" key="3">
    <source>
        <dbReference type="ARBA" id="ARBA00022450"/>
    </source>
</evidence>
<dbReference type="PROSITE" id="PS00012">
    <property type="entry name" value="PHOSPHOPANTETHEINE"/>
    <property type="match status" value="1"/>
</dbReference>
<dbReference type="InterPro" id="IPR009081">
    <property type="entry name" value="PP-bd_ACP"/>
</dbReference>
<dbReference type="InterPro" id="IPR023213">
    <property type="entry name" value="CAT-like_dom_sf"/>
</dbReference>
<name>A0A0M2EWS9_9GAMM</name>